<evidence type="ECO:0000256" key="6">
    <source>
        <dbReference type="ARBA" id="ARBA00048178"/>
    </source>
</evidence>
<dbReference type="Pfam" id="PF06414">
    <property type="entry name" value="Zeta_toxin"/>
    <property type="match status" value="1"/>
</dbReference>
<evidence type="ECO:0000313" key="8">
    <source>
        <dbReference type="EMBL" id="GAF46518.1"/>
    </source>
</evidence>
<accession>X0PTV8</accession>
<proteinExistence type="inferred from homology"/>
<dbReference type="RefSeq" id="WP_037234212.1">
    <property type="nucleotide sequence ID" value="NZ_BAWF01000031.1"/>
</dbReference>
<name>X0PTV8_RHOWR</name>
<dbReference type="OrthoDB" id="4451554at2"/>
<dbReference type="GO" id="GO:0005524">
    <property type="term" value="F:ATP binding"/>
    <property type="evidence" value="ECO:0007669"/>
    <property type="project" value="UniProtKB-KW"/>
</dbReference>
<comment type="caution">
    <text evidence="8">The sequence shown here is derived from an EMBL/GenBank/DDBJ whole genome shotgun (WGS) entry which is preliminary data.</text>
</comment>
<keyword evidence="3" id="KW-0547">Nucleotide-binding</keyword>
<dbReference type="GO" id="GO:0016301">
    <property type="term" value="F:kinase activity"/>
    <property type="evidence" value="ECO:0007669"/>
    <property type="project" value="InterPro"/>
</dbReference>
<protein>
    <recommendedName>
        <fullName evidence="5">UDP-N-acetylglucosamine kinase</fullName>
        <ecNumber evidence="2">2.7.1.176</ecNumber>
    </recommendedName>
    <alternativeName>
        <fullName evidence="5">UDP-N-acetylglucosamine kinase</fullName>
    </alternativeName>
</protein>
<keyword evidence="4" id="KW-0067">ATP-binding</keyword>
<dbReference type="EC" id="2.7.1.176" evidence="2"/>
<dbReference type="Proteomes" id="UP000019491">
    <property type="component" value="Unassembled WGS sequence"/>
</dbReference>
<organism evidence="8 9">
    <name type="scientific">Rhodococcus wratislaviensis NBRC 100605</name>
    <dbReference type="NCBI Taxonomy" id="1219028"/>
    <lineage>
        <taxon>Bacteria</taxon>
        <taxon>Bacillati</taxon>
        <taxon>Actinomycetota</taxon>
        <taxon>Actinomycetes</taxon>
        <taxon>Mycobacteriales</taxon>
        <taxon>Nocardiaceae</taxon>
        <taxon>Rhodococcus</taxon>
    </lineage>
</organism>
<evidence type="ECO:0000313" key="9">
    <source>
        <dbReference type="Proteomes" id="UP000019491"/>
    </source>
</evidence>
<reference evidence="8 9" key="1">
    <citation type="submission" date="2014-02" db="EMBL/GenBank/DDBJ databases">
        <title>Whole genome shotgun sequence of Rhodococcus wratislaviensis NBRC 100605.</title>
        <authorList>
            <person name="Hosoyama A."/>
            <person name="Tsuchikane K."/>
            <person name="Yoshida I."/>
            <person name="Ohji S."/>
            <person name="Ichikawa N."/>
            <person name="Yamazoe A."/>
            <person name="Fujita N."/>
        </authorList>
    </citation>
    <scope>NUCLEOTIDE SEQUENCE [LARGE SCALE GENOMIC DNA]</scope>
    <source>
        <strain evidence="8 9">NBRC 100605</strain>
    </source>
</reference>
<gene>
    <name evidence="8" type="ORF">RW1_031_01020</name>
</gene>
<comment type="similarity">
    <text evidence="1">Belongs to the zeta toxin family.</text>
</comment>
<comment type="catalytic activity">
    <reaction evidence="6">
        <text>UDP-N-acetyl-alpha-D-glucosamine + ATP = UDP-N-acetyl-alpha-D-glucosamine 3'-phosphate + ADP + H(+)</text>
        <dbReference type="Rhea" id="RHEA:32671"/>
        <dbReference type="ChEBI" id="CHEBI:15378"/>
        <dbReference type="ChEBI" id="CHEBI:30616"/>
        <dbReference type="ChEBI" id="CHEBI:57705"/>
        <dbReference type="ChEBI" id="CHEBI:64353"/>
        <dbReference type="ChEBI" id="CHEBI:456216"/>
        <dbReference type="EC" id="2.7.1.176"/>
    </reaction>
</comment>
<evidence type="ECO:0000256" key="2">
    <source>
        <dbReference type="ARBA" id="ARBA00011963"/>
    </source>
</evidence>
<evidence type="ECO:0000256" key="5">
    <source>
        <dbReference type="ARBA" id="ARBA00032897"/>
    </source>
</evidence>
<feature type="domain" description="Zeta toxin" evidence="7">
    <location>
        <begin position="73"/>
        <end position="218"/>
    </location>
</feature>
<evidence type="ECO:0000259" key="7">
    <source>
        <dbReference type="Pfam" id="PF06414"/>
    </source>
</evidence>
<dbReference type="InterPro" id="IPR010488">
    <property type="entry name" value="Zeta_toxin_domain"/>
</dbReference>
<sequence>MPTQELEDRRAFLASLSTPGGPLTIDAPHATVNDRRYFRRIKVEPVPTRPRLRLHERILADWRSSFTQVRRDRMGILMAGPPGAGKSTAQAHLVGEHRQGWRQLDADEFKLRLLAADDSLQQMLPEEFRVAPGQPSRFYPNELSALVHIESSLLLERAVAQSLSVGENVIIDGTMAWKPWATELVTRLDRERYTIHIADVEASREIAAARIVHRWQQGLTGRCQGQVPGRPKAENRCVLGGREGSKDRARGPYPFERTVLFGVHRRRGNCSCAIPTADMRSRPRRR</sequence>
<keyword evidence="9" id="KW-1185">Reference proteome</keyword>
<dbReference type="SUPFAM" id="SSF52540">
    <property type="entry name" value="P-loop containing nucleoside triphosphate hydrolases"/>
    <property type="match status" value="1"/>
</dbReference>
<dbReference type="InterPro" id="IPR027417">
    <property type="entry name" value="P-loop_NTPase"/>
</dbReference>
<evidence type="ECO:0000256" key="3">
    <source>
        <dbReference type="ARBA" id="ARBA00022741"/>
    </source>
</evidence>
<dbReference type="EMBL" id="BAWF01000031">
    <property type="protein sequence ID" value="GAF46518.1"/>
    <property type="molecule type" value="Genomic_DNA"/>
</dbReference>
<dbReference type="AlphaFoldDB" id="X0PTV8"/>
<evidence type="ECO:0000256" key="1">
    <source>
        <dbReference type="ARBA" id="ARBA00009104"/>
    </source>
</evidence>
<evidence type="ECO:0000256" key="4">
    <source>
        <dbReference type="ARBA" id="ARBA00022840"/>
    </source>
</evidence>
<dbReference type="Gene3D" id="3.40.50.300">
    <property type="entry name" value="P-loop containing nucleotide triphosphate hydrolases"/>
    <property type="match status" value="1"/>
</dbReference>